<sequence length="1180" mass="135152">MISQPGDYDISEILCRHVDHVDASLEVLKSIVDSSSKFSEALKTKQGGNFVTFLKQYESAVASFRPTLPKMDSNMQSFGRDHLSNLEIALIIIDSLVNWMHVACTQLVAIDSHSQEFDLQWNNLLSVQVCQIFVKLNNVSLFFHYFPNCRIIVLMANHFDKLKNIQLSISYKDLLKIITKATANPFGYLNDNLKPLSQKFSSLIASIGPFFLRALGSWPIVNWQEFIILERQQHVVESTLPSLPRIVLMNMTTIFETVLFFSFVFPRIVSTHSQFYSLMENVFSDCPFAYITRTYKVSINQIYETFKIMGSSGEQKLTLPISLFVNVRQAAEIKDQISHIQRMKHIYLIVKDIVEISAYDISYLPRFIYDVIPLAGFAAYELRTGLMKGIVNSEIAQLLSLMVELAQLISKNKDFISRFFLFNLGTIDLNYLNQITAKYSEGGEEWQNNIVNQFRVISESLSSLDLDAFDKGTRYDTTPLITTIGRCFYHFNNIKLTERAGYMHSAYEHIMTIYLHLKLMSDPLGTFLEICPLHKFWTFRDVLSKYSDTYPGGIQYFGSIITLVSFFNLDNVVLTLLEAEDKRNGRFVTESREKILNSIKKIFSDFLGPTSNLLQVVSQNRFFRSFNFRPFHKYTPQVEQNSDKNARPELQINYVDTVLQLKELMRVLPGVISTGIGEMTITDFLAKSLTEQVNTFIVPSDHIVPPFWIDAAFSASTQLLWPIFSLLGVSYPRKLMEIRFENSKSSENSAVLFSNLILTMKNPSSQDPGNKNAQKAESPKFIDKFVRRLTSFLESDYRKTIYRTHGHCFENITTIANPRVKGADDQDYVSPELRYLNLTDGDLQNAKISYEAADYFSEEGFRYLISNLGLHAGFSVDVILVNEAVNSIIKIYSIYKKIPELDKWFSSAAKTNSAERTVTVLNHCLGDASSNKDIAEAAQELVHLGVILTTRKLLRDAMSESVDTSMPGMMQLLSAAFLRTQNNISQREDFVKEIASNWNNYKFLKYILESRFEEKKMPKENDPMKLFCFLSLLLDSSIFDDVKFIPDNEMMTRNMHLIPVAIEGFINVLDVFSNQTSDAIITSGMNIFFRTLQKIYNKKRSDVASGQKKGKLTQSSVNALIILGDLFPKFVKSVEYGRIGQCFQYSLVNESYREIESEYRSEKKEKTLSRKKSLKTTMKY</sequence>
<dbReference type="InterPro" id="IPR019137">
    <property type="entry name" value="Nck-associated_protein-1"/>
</dbReference>
<dbReference type="Pfam" id="PF09735">
    <property type="entry name" value="Nckap1"/>
    <property type="match status" value="1"/>
</dbReference>
<dbReference type="PANTHER" id="PTHR12093:SF10">
    <property type="entry name" value="MEMBRANE-ASSOCIATED PROTEIN HEM"/>
    <property type="match status" value="1"/>
</dbReference>
<dbReference type="PANTHER" id="PTHR12093">
    <property type="entry name" value="NCK-ASSOCIATED PROTEIN 1"/>
    <property type="match status" value="1"/>
</dbReference>
<reference evidence="2 3" key="1">
    <citation type="submission" date="2024-04" db="EMBL/GenBank/DDBJ databases">
        <title>Tritrichomonas musculus Genome.</title>
        <authorList>
            <person name="Alves-Ferreira E."/>
            <person name="Grigg M."/>
            <person name="Lorenzi H."/>
            <person name="Galac M."/>
        </authorList>
    </citation>
    <scope>NUCLEOTIDE SEQUENCE [LARGE SCALE GENOMIC DNA]</scope>
    <source>
        <strain evidence="2 3">EAF2021</strain>
    </source>
</reference>
<evidence type="ECO:0000313" key="2">
    <source>
        <dbReference type="EMBL" id="KAK8895106.1"/>
    </source>
</evidence>
<dbReference type="Proteomes" id="UP001470230">
    <property type="component" value="Unassembled WGS sequence"/>
</dbReference>
<protein>
    <submittedName>
        <fullName evidence="2">Uncharacterized protein</fullName>
    </submittedName>
</protein>
<gene>
    <name evidence="2" type="ORF">M9Y10_023548</name>
</gene>
<organism evidence="2 3">
    <name type="scientific">Tritrichomonas musculus</name>
    <dbReference type="NCBI Taxonomy" id="1915356"/>
    <lineage>
        <taxon>Eukaryota</taxon>
        <taxon>Metamonada</taxon>
        <taxon>Parabasalia</taxon>
        <taxon>Tritrichomonadida</taxon>
        <taxon>Tritrichomonadidae</taxon>
        <taxon>Tritrichomonas</taxon>
    </lineage>
</organism>
<evidence type="ECO:0000313" key="3">
    <source>
        <dbReference type="Proteomes" id="UP001470230"/>
    </source>
</evidence>
<evidence type="ECO:0000256" key="1">
    <source>
        <dbReference type="ARBA" id="ARBA00037947"/>
    </source>
</evidence>
<comment type="similarity">
    <text evidence="1">Belongs to the HEM-1/HEM-2 family.</text>
</comment>
<comment type="caution">
    <text evidence="2">The sequence shown here is derived from an EMBL/GenBank/DDBJ whole genome shotgun (WGS) entry which is preliminary data.</text>
</comment>
<name>A0ABR2KVL9_9EUKA</name>
<accession>A0ABR2KVL9</accession>
<dbReference type="EMBL" id="JAPFFF010000003">
    <property type="protein sequence ID" value="KAK8895106.1"/>
    <property type="molecule type" value="Genomic_DNA"/>
</dbReference>
<proteinExistence type="inferred from homology"/>
<keyword evidence="3" id="KW-1185">Reference proteome</keyword>